<evidence type="ECO:0000256" key="11">
    <source>
        <dbReference type="SAM" id="Coils"/>
    </source>
</evidence>
<evidence type="ECO:0000256" key="7">
    <source>
        <dbReference type="ARBA" id="ARBA00023136"/>
    </source>
</evidence>
<dbReference type="InterPro" id="IPR035968">
    <property type="entry name" value="ATP_synth_F1_ATPase_gsu"/>
</dbReference>
<dbReference type="PANTHER" id="PTHR11693">
    <property type="entry name" value="ATP SYNTHASE GAMMA CHAIN"/>
    <property type="match status" value="1"/>
</dbReference>
<evidence type="ECO:0000256" key="6">
    <source>
        <dbReference type="ARBA" id="ARBA00023065"/>
    </source>
</evidence>
<dbReference type="KEGG" id="piv:NCTC13079_00154"/>
<keyword evidence="5 10" id="KW-0375">Hydrogen ion transport</keyword>
<dbReference type="GO" id="GO:0005886">
    <property type="term" value="C:plasma membrane"/>
    <property type="evidence" value="ECO:0007669"/>
    <property type="project" value="UniProtKB-SubCell"/>
</dbReference>
<dbReference type="GO" id="GO:0005524">
    <property type="term" value="F:ATP binding"/>
    <property type="evidence" value="ECO:0007669"/>
    <property type="project" value="UniProtKB-UniRule"/>
</dbReference>
<keyword evidence="13" id="KW-1185">Reference proteome</keyword>
<keyword evidence="9 10" id="KW-0066">ATP synthesis</keyword>
<dbReference type="RefSeq" id="WP_126464633.1">
    <property type="nucleotide sequence ID" value="NZ_JAUSWF010000006.1"/>
</dbReference>
<evidence type="ECO:0000313" key="12">
    <source>
        <dbReference type="EMBL" id="VEJ34438.1"/>
    </source>
</evidence>
<protein>
    <recommendedName>
        <fullName evidence="10">ATP synthase gamma chain</fullName>
    </recommendedName>
    <alternativeName>
        <fullName evidence="10">ATP synthase F1 sector gamma subunit</fullName>
    </alternativeName>
    <alternativeName>
        <fullName evidence="10">F-ATPase gamma subunit</fullName>
    </alternativeName>
</protein>
<evidence type="ECO:0000256" key="4">
    <source>
        <dbReference type="ARBA" id="ARBA00022448"/>
    </source>
</evidence>
<accession>A0A448UZM0</accession>
<sequence length="284" mass="31732">MASAREIKRRIRGINSILQITKAMELVSTAKLRKARIRLEATRPYFETVLDDIQEILGLVGDAHPLVKKREEKTILYIVLTSDRGLAGGYNANVQRLAEETAKKRSAKAKLFVVGSKAKEYFARRNYDILESYTGISDAPSFEHAKNLATTALDLYRDGTVDAIDLVYTRFESTLKYTPKVERLLPSEELKAKADKKASTLVEFEPSPEAVLDYLIPMYVESCIYGALIEAAASEQGARRLSMENATDNANEMIEELETNFNRARQAAITNEITEIVSSADAVQ</sequence>
<evidence type="ECO:0000256" key="8">
    <source>
        <dbReference type="ARBA" id="ARBA00023196"/>
    </source>
</evidence>
<name>A0A448UZM0_9FIRM</name>
<dbReference type="GO" id="GO:0045259">
    <property type="term" value="C:proton-transporting ATP synthase complex"/>
    <property type="evidence" value="ECO:0007669"/>
    <property type="project" value="UniProtKB-KW"/>
</dbReference>
<comment type="subcellular location">
    <subcellularLocation>
        <location evidence="10">Cell membrane</location>
        <topology evidence="10">Peripheral membrane protein</topology>
    </subcellularLocation>
    <subcellularLocation>
        <location evidence="2">Membrane</location>
        <topology evidence="2">Peripheral membrane protein</topology>
    </subcellularLocation>
</comment>
<feature type="coiled-coil region" evidence="11">
    <location>
        <begin position="240"/>
        <end position="267"/>
    </location>
</feature>
<dbReference type="HAMAP" id="MF_00815">
    <property type="entry name" value="ATP_synth_gamma_bact"/>
    <property type="match status" value="1"/>
</dbReference>
<evidence type="ECO:0000256" key="9">
    <source>
        <dbReference type="ARBA" id="ARBA00023310"/>
    </source>
</evidence>
<dbReference type="GO" id="GO:0046933">
    <property type="term" value="F:proton-transporting ATP synthase activity, rotational mechanism"/>
    <property type="evidence" value="ECO:0007669"/>
    <property type="project" value="UniProtKB-UniRule"/>
</dbReference>
<dbReference type="SUPFAM" id="SSF52943">
    <property type="entry name" value="ATP synthase (F1-ATPase), gamma subunit"/>
    <property type="match status" value="1"/>
</dbReference>
<dbReference type="PANTHER" id="PTHR11693:SF22">
    <property type="entry name" value="ATP SYNTHASE SUBUNIT GAMMA, MITOCHONDRIAL"/>
    <property type="match status" value="1"/>
</dbReference>
<comment type="subunit">
    <text evidence="10">F-type ATPases have 2 components, CF(1) - the catalytic core - and CF(0) - the membrane proton channel. CF(1) has five subunits: alpha(3), beta(3), gamma(1), delta(1), epsilon(1). CF(0) has three main subunits: a, b and c.</text>
</comment>
<evidence type="ECO:0000256" key="1">
    <source>
        <dbReference type="ARBA" id="ARBA00003456"/>
    </source>
</evidence>
<dbReference type="Pfam" id="PF00231">
    <property type="entry name" value="ATP-synt"/>
    <property type="match status" value="1"/>
</dbReference>
<evidence type="ECO:0000313" key="13">
    <source>
        <dbReference type="Proteomes" id="UP000269544"/>
    </source>
</evidence>
<organism evidence="12 13">
    <name type="scientific">Aedoeadaptatus ivorii</name>
    <dbReference type="NCBI Taxonomy" id="54006"/>
    <lineage>
        <taxon>Bacteria</taxon>
        <taxon>Bacillati</taxon>
        <taxon>Bacillota</taxon>
        <taxon>Tissierellia</taxon>
        <taxon>Tissierellales</taxon>
        <taxon>Peptoniphilaceae</taxon>
        <taxon>Aedoeadaptatus</taxon>
    </lineage>
</organism>
<evidence type="ECO:0000256" key="5">
    <source>
        <dbReference type="ARBA" id="ARBA00022781"/>
    </source>
</evidence>
<keyword evidence="11" id="KW-0175">Coiled coil</keyword>
<dbReference type="EMBL" id="LR134523">
    <property type="protein sequence ID" value="VEJ34438.1"/>
    <property type="molecule type" value="Genomic_DNA"/>
</dbReference>
<keyword evidence="8 10" id="KW-0139">CF(1)</keyword>
<keyword evidence="10" id="KW-1003">Cell membrane</keyword>
<dbReference type="NCBIfam" id="TIGR01146">
    <property type="entry name" value="ATPsyn_F1gamma"/>
    <property type="match status" value="1"/>
</dbReference>
<dbReference type="Proteomes" id="UP000269544">
    <property type="component" value="Chromosome"/>
</dbReference>
<dbReference type="GO" id="GO:0042777">
    <property type="term" value="P:proton motive force-driven plasma membrane ATP synthesis"/>
    <property type="evidence" value="ECO:0007669"/>
    <property type="project" value="UniProtKB-UniRule"/>
</dbReference>
<gene>
    <name evidence="10 12" type="primary">atpG</name>
    <name evidence="12" type="ORF">NCTC13079_00154</name>
</gene>
<comment type="function">
    <text evidence="1 10">Produces ATP from ADP in the presence of a proton gradient across the membrane. The gamma chain is believed to be important in regulating ATPase activity and the flow of protons through the CF(0) complex.</text>
</comment>
<keyword evidence="6 10" id="KW-0406">Ion transport</keyword>
<dbReference type="Gene3D" id="3.40.1380.10">
    <property type="match status" value="1"/>
</dbReference>
<reference evidence="12 13" key="1">
    <citation type="submission" date="2018-12" db="EMBL/GenBank/DDBJ databases">
        <authorList>
            <consortium name="Pathogen Informatics"/>
        </authorList>
    </citation>
    <scope>NUCLEOTIDE SEQUENCE [LARGE SCALE GENOMIC DNA]</scope>
    <source>
        <strain evidence="12 13">NCTC13079</strain>
    </source>
</reference>
<evidence type="ECO:0000256" key="10">
    <source>
        <dbReference type="HAMAP-Rule" id="MF_00815"/>
    </source>
</evidence>
<dbReference type="PRINTS" id="PR00126">
    <property type="entry name" value="ATPASEGAMMA"/>
</dbReference>
<keyword evidence="4 10" id="KW-0813">Transport</keyword>
<evidence type="ECO:0000256" key="2">
    <source>
        <dbReference type="ARBA" id="ARBA00004170"/>
    </source>
</evidence>
<dbReference type="AlphaFoldDB" id="A0A448UZM0"/>
<dbReference type="OrthoDB" id="9812769at2"/>
<keyword evidence="7 10" id="KW-0472">Membrane</keyword>
<dbReference type="CDD" id="cd12151">
    <property type="entry name" value="F1-ATPase_gamma"/>
    <property type="match status" value="1"/>
</dbReference>
<dbReference type="InterPro" id="IPR000131">
    <property type="entry name" value="ATP_synth_F1_gsu"/>
</dbReference>
<evidence type="ECO:0000256" key="3">
    <source>
        <dbReference type="ARBA" id="ARBA00007681"/>
    </source>
</evidence>
<comment type="similarity">
    <text evidence="3 10">Belongs to the ATPase gamma chain family.</text>
</comment>
<dbReference type="Gene3D" id="1.10.287.80">
    <property type="entry name" value="ATP synthase, gamma subunit, helix hairpin domain"/>
    <property type="match status" value="1"/>
</dbReference>
<proteinExistence type="inferred from homology"/>